<protein>
    <recommendedName>
        <fullName evidence="3">Bacterial regulatory proteins, luxR family</fullName>
    </recommendedName>
</protein>
<evidence type="ECO:0000313" key="2">
    <source>
        <dbReference type="Proteomes" id="UP000092544"/>
    </source>
</evidence>
<dbReference type="STRING" id="1792290.MSP8886_01401"/>
<proteinExistence type="predicted"/>
<gene>
    <name evidence="1" type="ORF">MSP8886_01401</name>
</gene>
<dbReference type="GO" id="GO:0006355">
    <property type="term" value="P:regulation of DNA-templated transcription"/>
    <property type="evidence" value="ECO:0007669"/>
    <property type="project" value="InterPro"/>
</dbReference>
<evidence type="ECO:0000313" key="1">
    <source>
        <dbReference type="EMBL" id="SBS29012.1"/>
    </source>
</evidence>
<evidence type="ECO:0008006" key="3">
    <source>
        <dbReference type="Google" id="ProtNLM"/>
    </source>
</evidence>
<accession>A0A1A8T8K4</accession>
<name>A0A1A8T8K4_9GAMM</name>
<dbReference type="Proteomes" id="UP000092544">
    <property type="component" value="Unassembled WGS sequence"/>
</dbReference>
<dbReference type="InterPro" id="IPR016032">
    <property type="entry name" value="Sig_transdc_resp-reg_C-effctor"/>
</dbReference>
<dbReference type="OrthoDB" id="9933920at2"/>
<dbReference type="Gene3D" id="1.10.10.10">
    <property type="entry name" value="Winged helix-like DNA-binding domain superfamily/Winged helix DNA-binding domain"/>
    <property type="match status" value="1"/>
</dbReference>
<keyword evidence="2" id="KW-1185">Reference proteome</keyword>
<dbReference type="GO" id="GO:0003677">
    <property type="term" value="F:DNA binding"/>
    <property type="evidence" value="ECO:0007669"/>
    <property type="project" value="InterPro"/>
</dbReference>
<dbReference type="AlphaFoldDB" id="A0A1A8T8K4"/>
<sequence>MSSTNITFYASKKATLNTTQLEPLVLAAYGFPVKTISHKLGKADPTINHHLIAARKHYGARNNINAVAIAVARGDIKFKLHTSYTSTLRCGAITFALLAGFIALQDTPFSFGDIDHAIARTRHVRGHKGKRDNALDTLIV</sequence>
<organism evidence="1 2">
    <name type="scientific">Marinomonas spartinae</name>
    <dbReference type="NCBI Taxonomy" id="1792290"/>
    <lineage>
        <taxon>Bacteria</taxon>
        <taxon>Pseudomonadati</taxon>
        <taxon>Pseudomonadota</taxon>
        <taxon>Gammaproteobacteria</taxon>
        <taxon>Oceanospirillales</taxon>
        <taxon>Oceanospirillaceae</taxon>
        <taxon>Marinomonas</taxon>
    </lineage>
</organism>
<dbReference type="EMBL" id="FLOB01000002">
    <property type="protein sequence ID" value="SBS29012.1"/>
    <property type="molecule type" value="Genomic_DNA"/>
</dbReference>
<reference evidence="1 2" key="1">
    <citation type="submission" date="2016-06" db="EMBL/GenBank/DDBJ databases">
        <authorList>
            <person name="Kjaerup R.B."/>
            <person name="Dalgaard T.S."/>
            <person name="Juul-Madsen H.R."/>
        </authorList>
    </citation>
    <scope>NUCLEOTIDE SEQUENCE [LARGE SCALE GENOMIC DNA]</scope>
    <source>
        <strain evidence="1 2">CECT 8886</strain>
    </source>
</reference>
<dbReference type="SUPFAM" id="SSF46894">
    <property type="entry name" value="C-terminal effector domain of the bipartite response regulators"/>
    <property type="match status" value="1"/>
</dbReference>
<dbReference type="InterPro" id="IPR036388">
    <property type="entry name" value="WH-like_DNA-bd_sf"/>
</dbReference>
<dbReference type="RefSeq" id="WP_067014060.1">
    <property type="nucleotide sequence ID" value="NZ_FLOB01000002.1"/>
</dbReference>